<reference evidence="3" key="3">
    <citation type="journal article" date="2010" name="Genome Res.">
        <title>Population genomic sequencing of Coccidioides fungi reveals recent hybridization and transposon control.</title>
        <authorList>
            <person name="Neafsey D.E."/>
            <person name="Barker B.M."/>
            <person name="Sharpton T.J."/>
            <person name="Stajich J.E."/>
            <person name="Park D.J."/>
            <person name="Whiston E."/>
            <person name="Hung C.-Y."/>
            <person name="McMahan C."/>
            <person name="White J."/>
            <person name="Sykes S."/>
            <person name="Heiman D."/>
            <person name="Young S."/>
            <person name="Zeng Q."/>
            <person name="Abouelleil A."/>
            <person name="Aftuck L."/>
            <person name="Bessette D."/>
            <person name="Brown A."/>
            <person name="FitzGerald M."/>
            <person name="Lui A."/>
            <person name="Macdonald J.P."/>
            <person name="Priest M."/>
            <person name="Orbach M.J."/>
            <person name="Galgiani J.N."/>
            <person name="Kirkland T.N."/>
            <person name="Cole G.T."/>
            <person name="Birren B.W."/>
            <person name="Henn M.R."/>
            <person name="Taylor J.W."/>
            <person name="Rounsley S.D."/>
        </authorList>
    </citation>
    <scope>NUCLEOTIDE SEQUENCE [LARGE SCALE GENOMIC DNA]</scope>
    <source>
        <strain evidence="3">RMSCC 3488</strain>
    </source>
</reference>
<proteinExistence type="predicted"/>
<evidence type="ECO:0000256" key="1">
    <source>
        <dbReference type="SAM" id="MobiDB-lite"/>
    </source>
</evidence>
<feature type="compositionally biased region" description="Polar residues" evidence="1">
    <location>
        <begin position="105"/>
        <end position="117"/>
    </location>
</feature>
<dbReference type="VEuPathDB" id="FungiDB:CPAG_00896"/>
<evidence type="ECO:0000313" key="3">
    <source>
        <dbReference type="Proteomes" id="UP000054567"/>
    </source>
</evidence>
<reference evidence="3" key="2">
    <citation type="journal article" date="2009" name="Genome Res.">
        <title>Comparative genomic analyses of the human fungal pathogens Coccidioides and their relatives.</title>
        <authorList>
            <person name="Sharpton T.J."/>
            <person name="Stajich J.E."/>
            <person name="Rounsley S.D."/>
            <person name="Gardner M.J."/>
            <person name="Wortman J.R."/>
            <person name="Jordar V.S."/>
            <person name="Maiti R."/>
            <person name="Kodira C.D."/>
            <person name="Neafsey D.E."/>
            <person name="Zeng Q."/>
            <person name="Hung C.-Y."/>
            <person name="McMahan C."/>
            <person name="Muszewska A."/>
            <person name="Grynberg M."/>
            <person name="Mandel M.A."/>
            <person name="Kellner E.M."/>
            <person name="Barker B.M."/>
            <person name="Galgiani J.N."/>
            <person name="Orbach M.J."/>
            <person name="Kirkland T.N."/>
            <person name="Cole G.T."/>
            <person name="Henn M.R."/>
            <person name="Birren B.W."/>
            <person name="Taylor J.W."/>
        </authorList>
    </citation>
    <scope>NUCLEOTIDE SEQUENCE [LARGE SCALE GENOMIC DNA]</scope>
    <source>
        <strain evidence="3">RMSCC 3488</strain>
    </source>
</reference>
<dbReference type="AlphaFoldDB" id="A0A0J6F6G7"/>
<protein>
    <submittedName>
        <fullName evidence="2">Uncharacterized protein</fullName>
    </submittedName>
</protein>
<feature type="region of interest" description="Disordered" evidence="1">
    <location>
        <begin position="37"/>
        <end position="71"/>
    </location>
</feature>
<dbReference type="EMBL" id="DS268109">
    <property type="protein sequence ID" value="KMM64544.1"/>
    <property type="molecule type" value="Genomic_DNA"/>
</dbReference>
<name>A0A0J6F6G7_COCPO</name>
<reference evidence="2 3" key="1">
    <citation type="submission" date="2007-06" db="EMBL/GenBank/DDBJ databases">
        <title>The Genome Sequence of Coccidioides posadasii RMSCC_3488.</title>
        <authorList>
            <consortium name="Coccidioides Genome Resources Consortium"/>
            <consortium name="The Broad Institute Genome Sequencing Platform"/>
            <person name="Henn M.R."/>
            <person name="Sykes S."/>
            <person name="Young S."/>
            <person name="Jaffe D."/>
            <person name="Berlin A."/>
            <person name="Alvarez P."/>
            <person name="Butler J."/>
            <person name="Gnerre S."/>
            <person name="Grabherr M."/>
            <person name="Mauceli E."/>
            <person name="Brockman W."/>
            <person name="Kodira C."/>
            <person name="Alvarado L."/>
            <person name="Zeng Q."/>
            <person name="Crawford M."/>
            <person name="Antoine C."/>
            <person name="Devon K."/>
            <person name="Galgiani J."/>
            <person name="Orsborn K."/>
            <person name="Lewis M.L."/>
            <person name="Nusbaum C."/>
            <person name="Galagan J."/>
            <person name="Birren B."/>
        </authorList>
    </citation>
    <scope>NUCLEOTIDE SEQUENCE [LARGE SCALE GENOMIC DNA]</scope>
    <source>
        <strain evidence="2 3">RMSCC 3488</strain>
    </source>
</reference>
<feature type="region of interest" description="Disordered" evidence="1">
    <location>
        <begin position="98"/>
        <end position="117"/>
    </location>
</feature>
<gene>
    <name evidence="2" type="ORF">CPAG_00896</name>
</gene>
<organism evidence="2 3">
    <name type="scientific">Coccidioides posadasii RMSCC 3488</name>
    <dbReference type="NCBI Taxonomy" id="454284"/>
    <lineage>
        <taxon>Eukaryota</taxon>
        <taxon>Fungi</taxon>
        <taxon>Dikarya</taxon>
        <taxon>Ascomycota</taxon>
        <taxon>Pezizomycotina</taxon>
        <taxon>Eurotiomycetes</taxon>
        <taxon>Eurotiomycetidae</taxon>
        <taxon>Onygenales</taxon>
        <taxon>Onygenaceae</taxon>
        <taxon>Coccidioides</taxon>
    </lineage>
</organism>
<dbReference type="Proteomes" id="UP000054567">
    <property type="component" value="Unassembled WGS sequence"/>
</dbReference>
<evidence type="ECO:0000313" key="2">
    <source>
        <dbReference type="EMBL" id="KMM64544.1"/>
    </source>
</evidence>
<accession>A0A0J6F6G7</accession>
<sequence length="117" mass="12721">MKSIVGNILVRKLWNYGLFDDPCCLLHGDGSFFRARSGPSPTASVGRRSAQPKNTTCCMRKRRTSEKDQDALSPVVTSFPRFGDNSCSTLNAFSSRTGLLESKSRQGPRSNGAGTSM</sequence>